<keyword evidence="5" id="KW-1185">Reference proteome</keyword>
<feature type="compositionally biased region" description="Polar residues" evidence="2">
    <location>
        <begin position="430"/>
        <end position="439"/>
    </location>
</feature>
<feature type="region of interest" description="Disordered" evidence="2">
    <location>
        <begin position="348"/>
        <end position="373"/>
    </location>
</feature>
<reference evidence="4 5" key="1">
    <citation type="journal article" date="2024" name="Nat. Commun.">
        <title>Phylogenomics reveals the evolutionary origins of lichenization in chlorophyte algae.</title>
        <authorList>
            <person name="Puginier C."/>
            <person name="Libourel C."/>
            <person name="Otte J."/>
            <person name="Skaloud P."/>
            <person name="Haon M."/>
            <person name="Grisel S."/>
            <person name="Petersen M."/>
            <person name="Berrin J.G."/>
            <person name="Delaux P.M."/>
            <person name="Dal Grande F."/>
            <person name="Keller J."/>
        </authorList>
    </citation>
    <scope>NUCLEOTIDE SEQUENCE [LARGE SCALE GENOMIC DNA]</scope>
    <source>
        <strain evidence="4 5">SAG 2036</strain>
    </source>
</reference>
<dbReference type="SUPFAM" id="SSF52540">
    <property type="entry name" value="P-loop containing nucleoside triphosphate hydrolases"/>
    <property type="match status" value="1"/>
</dbReference>
<evidence type="ECO:0000256" key="2">
    <source>
        <dbReference type="SAM" id="MobiDB-lite"/>
    </source>
</evidence>
<dbReference type="Pfam" id="PF00735">
    <property type="entry name" value="Septin"/>
    <property type="match status" value="1"/>
</dbReference>
<dbReference type="Gene3D" id="3.40.50.300">
    <property type="entry name" value="P-loop containing nucleotide triphosphate hydrolases"/>
    <property type="match status" value="1"/>
</dbReference>
<comment type="caution">
    <text evidence="4">The sequence shown here is derived from an EMBL/GenBank/DDBJ whole genome shotgun (WGS) entry which is preliminary data.</text>
</comment>
<accession>A0AAW1NSM5</accession>
<dbReference type="AlphaFoldDB" id="A0AAW1NSM5"/>
<organism evidence="4 5">
    <name type="scientific">Symbiochloris irregularis</name>
    <dbReference type="NCBI Taxonomy" id="706552"/>
    <lineage>
        <taxon>Eukaryota</taxon>
        <taxon>Viridiplantae</taxon>
        <taxon>Chlorophyta</taxon>
        <taxon>core chlorophytes</taxon>
        <taxon>Trebouxiophyceae</taxon>
        <taxon>Trebouxiales</taxon>
        <taxon>Trebouxiaceae</taxon>
        <taxon>Symbiochloris</taxon>
    </lineage>
</organism>
<evidence type="ECO:0000259" key="3">
    <source>
        <dbReference type="PROSITE" id="PS51719"/>
    </source>
</evidence>
<evidence type="ECO:0000313" key="4">
    <source>
        <dbReference type="EMBL" id="KAK9793210.1"/>
    </source>
</evidence>
<feature type="compositionally biased region" description="Polar residues" evidence="2">
    <location>
        <begin position="30"/>
        <end position="51"/>
    </location>
</feature>
<evidence type="ECO:0000313" key="5">
    <source>
        <dbReference type="Proteomes" id="UP001465755"/>
    </source>
</evidence>
<protein>
    <recommendedName>
        <fullName evidence="3">Septin-type G domain-containing protein</fullName>
    </recommendedName>
</protein>
<gene>
    <name evidence="4" type="ORF">WJX73_008550</name>
</gene>
<dbReference type="PANTHER" id="PTHR18884">
    <property type="entry name" value="SEPTIN"/>
    <property type="match status" value="1"/>
</dbReference>
<dbReference type="InterPro" id="IPR027417">
    <property type="entry name" value="P-loop_NTPase"/>
</dbReference>
<comment type="similarity">
    <text evidence="1">Belongs to the TRAFAC class TrmE-Era-EngA-EngB-Septin-like GTPase superfamily. Septin GTPase family.</text>
</comment>
<keyword evidence="1" id="KW-0547">Nucleotide-binding</keyword>
<keyword evidence="1" id="KW-0342">GTP-binding</keyword>
<proteinExistence type="inferred from homology"/>
<sequence length="451" mass="49353">MASQSHPALANGLSDGSKAPGTSGRRVPTDSGSDYASTRTGQQARSQSQGTVLRIPAKNATAHVNVIIAGGAGLGKSTFIKQFFHDFVSEDFVPHDGTPTAVKEFSREGGAASLCTHLPEPILTSNSEYKLYWHFQDTPGRTNLNNSAVKDLVIKHLQSEQEAHFRMRMDHGTAEGNAATDGRSDRLIDLALYFIAPQSFGQMDVDFIAELSKEVVVIPVCAKADTMTVEERAAFHHQVKERLTAEGITYGFIDEEIAAAASNVGITSHKEPLNGPPFLMVSSNSYKQIGSELQPVRSYPWGDCIATDPRHSDYALIKEFITTTAFHKLRSAKKRHFHRYCRTRMSQPWHEVQDGHPSTKPEAPGQKDTSKEDMLKLSQELSTIKAELESERLRADEAMDKMSSASSVQPITPQSYSYPAVGTPEKVSRTKSGLFSRNKPSPCLGVCAGSE</sequence>
<dbReference type="GO" id="GO:0005525">
    <property type="term" value="F:GTP binding"/>
    <property type="evidence" value="ECO:0007669"/>
    <property type="project" value="UniProtKB-KW"/>
</dbReference>
<feature type="region of interest" description="Disordered" evidence="2">
    <location>
        <begin position="397"/>
        <end position="451"/>
    </location>
</feature>
<dbReference type="Proteomes" id="UP001465755">
    <property type="component" value="Unassembled WGS sequence"/>
</dbReference>
<evidence type="ECO:0000256" key="1">
    <source>
        <dbReference type="RuleBase" id="RU004560"/>
    </source>
</evidence>
<dbReference type="EMBL" id="JALJOQ010000153">
    <property type="protein sequence ID" value="KAK9793210.1"/>
    <property type="molecule type" value="Genomic_DNA"/>
</dbReference>
<name>A0AAW1NSM5_9CHLO</name>
<feature type="compositionally biased region" description="Polar residues" evidence="2">
    <location>
        <begin position="403"/>
        <end position="417"/>
    </location>
</feature>
<dbReference type="InterPro" id="IPR030379">
    <property type="entry name" value="G_SEPTIN_dom"/>
</dbReference>
<feature type="region of interest" description="Disordered" evidence="2">
    <location>
        <begin position="1"/>
        <end position="52"/>
    </location>
</feature>
<dbReference type="PROSITE" id="PS51719">
    <property type="entry name" value="G_SEPTIN"/>
    <property type="match status" value="1"/>
</dbReference>
<feature type="domain" description="Septin-type G" evidence="3">
    <location>
        <begin position="60"/>
        <end position="348"/>
    </location>
</feature>